<dbReference type="RefSeq" id="WP_103199799.1">
    <property type="nucleotide sequence ID" value="NZ_JASMUA010000008.1"/>
</dbReference>
<dbReference type="InterPro" id="IPR017732">
    <property type="entry name" value="T4/T6SS_DotU"/>
</dbReference>
<feature type="domain" description="OmpA-like" evidence="3">
    <location>
        <begin position="311"/>
        <end position="431"/>
    </location>
</feature>
<accession>A0A2S3R7P0</accession>
<feature type="region of interest" description="Disordered" evidence="2">
    <location>
        <begin position="1"/>
        <end position="24"/>
    </location>
</feature>
<name>A0A2S3R7P0_VIBVL</name>
<dbReference type="GO" id="GO:0016020">
    <property type="term" value="C:membrane"/>
    <property type="evidence" value="ECO:0007669"/>
    <property type="project" value="UniProtKB-UniRule"/>
</dbReference>
<dbReference type="InterPro" id="IPR036737">
    <property type="entry name" value="OmpA-like_sf"/>
</dbReference>
<dbReference type="Gene3D" id="3.30.1330.60">
    <property type="entry name" value="OmpA-like domain"/>
    <property type="match status" value="1"/>
</dbReference>
<dbReference type="InterPro" id="IPR017733">
    <property type="entry name" value="OmpA-like_dom_proteobacteria"/>
</dbReference>
<dbReference type="NCBIfam" id="TIGR03349">
    <property type="entry name" value="IV_VI_DotU"/>
    <property type="match status" value="1"/>
</dbReference>
<dbReference type="EMBL" id="PDGH01000027">
    <property type="protein sequence ID" value="POB49718.1"/>
    <property type="molecule type" value="Genomic_DNA"/>
</dbReference>
<evidence type="ECO:0000313" key="4">
    <source>
        <dbReference type="EMBL" id="POB49718.1"/>
    </source>
</evidence>
<evidence type="ECO:0000256" key="1">
    <source>
        <dbReference type="PROSITE-ProRule" id="PRU00473"/>
    </source>
</evidence>
<dbReference type="InterPro" id="IPR038522">
    <property type="entry name" value="T4/T6SS_DotU_sf"/>
</dbReference>
<dbReference type="NCBIfam" id="TIGR03350">
    <property type="entry name" value="type_VI_ompA"/>
    <property type="match status" value="1"/>
</dbReference>
<keyword evidence="1" id="KW-0472">Membrane</keyword>
<dbReference type="PANTHER" id="PTHR38033:SF1">
    <property type="entry name" value="DOTU FAMILY TYPE IV_VI SECRETION SYSTEM PROTEIN"/>
    <property type="match status" value="1"/>
</dbReference>
<dbReference type="Pfam" id="PF09850">
    <property type="entry name" value="DotU"/>
    <property type="match status" value="1"/>
</dbReference>
<gene>
    <name evidence="4" type="ORF">CRN52_03015</name>
</gene>
<sequence length="442" mass="48856">MDETIVKPTPGRKKAPQSTPVTSLESDNTVLFTQNSKETRETSIVAFGNNVLLAEANVIVSLLGQIRATATHSDVKQLREAFVQKMRDYENRLRLQGANSKQIDIARYCLCCAIDEAVLNTEWGSQSVWGHNSLLSTFYSNTQGGEQFFIHLDESLAEPNKHLDLLEVMYICMSLGFLGQFRVRENGIEQHRSLKNRVMDVLKSHGRDYSPSLNDDALAKVLVGEQIAEKAPLWVVLSITAAVLASVYMYLSYSLNEKSDQTFSQLMNLVPSKEIENQSADYISSLAVANQIQRSLATEIEMGLLKVDALPDRVRITFQSNDLFESGSAELVAHIFPVVSKVARALEATNGKILVVGHTDNNPIFTSKFPSNWHLSLARATALTDRLASAGQLSGRVIPEGMGDARPLVSNETAEGRSINRRVEIDLLVQTQSKMDANNGKD</sequence>
<dbReference type="PANTHER" id="PTHR38033">
    <property type="entry name" value="MEMBRANE PROTEIN-RELATED"/>
    <property type="match status" value="1"/>
</dbReference>
<dbReference type="PROSITE" id="PS51123">
    <property type="entry name" value="OMPA_2"/>
    <property type="match status" value="1"/>
</dbReference>
<organism evidence="4 5">
    <name type="scientific">Vibrio vulnificus</name>
    <dbReference type="NCBI Taxonomy" id="672"/>
    <lineage>
        <taxon>Bacteria</taxon>
        <taxon>Pseudomonadati</taxon>
        <taxon>Pseudomonadota</taxon>
        <taxon>Gammaproteobacteria</taxon>
        <taxon>Vibrionales</taxon>
        <taxon>Vibrionaceae</taxon>
        <taxon>Vibrio</taxon>
    </lineage>
</organism>
<dbReference type="Proteomes" id="UP000237466">
    <property type="component" value="Unassembled WGS sequence"/>
</dbReference>
<comment type="caution">
    <text evidence="4">The sequence shown here is derived from an EMBL/GenBank/DDBJ whole genome shotgun (WGS) entry which is preliminary data.</text>
</comment>
<dbReference type="AlphaFoldDB" id="A0A2S3R7P0"/>
<proteinExistence type="predicted"/>
<evidence type="ECO:0000313" key="5">
    <source>
        <dbReference type="Proteomes" id="UP000237466"/>
    </source>
</evidence>
<protein>
    <submittedName>
        <fullName evidence="4">Type VI secretion system protein TssL</fullName>
    </submittedName>
</protein>
<dbReference type="InterPro" id="IPR006665">
    <property type="entry name" value="OmpA-like"/>
</dbReference>
<dbReference type="Pfam" id="PF00691">
    <property type="entry name" value="OmpA"/>
    <property type="match status" value="1"/>
</dbReference>
<dbReference type="SUPFAM" id="SSF103088">
    <property type="entry name" value="OmpA-like"/>
    <property type="match status" value="1"/>
</dbReference>
<reference evidence="4 5" key="1">
    <citation type="journal article" date="2018" name="Front. Microbiol.">
        <title>Phylogeny of Vibrio vulnificus from the Analysis of the Core-Genome: Implications for Intra-Species Taxonomy.</title>
        <authorList>
            <person name="Roig F.J."/>
            <person name="Gonzalez-Candelas F."/>
            <person name="Sanjuan E."/>
            <person name="Fouz B."/>
            <person name="Feil E.J."/>
            <person name="Llorens C."/>
            <person name="Baker-Austin C."/>
            <person name="Oliver J.D."/>
            <person name="Danin-Poleg Y."/>
            <person name="Gibas C.J."/>
            <person name="Kashi Y."/>
            <person name="Gulig P.A."/>
            <person name="Morrison S.S."/>
            <person name="Amaro C."/>
        </authorList>
    </citation>
    <scope>NUCLEOTIDE SEQUENCE [LARGE SCALE GENOMIC DNA]</scope>
    <source>
        <strain evidence="4 5">CECT4608</strain>
    </source>
</reference>
<dbReference type="CDD" id="cd07185">
    <property type="entry name" value="OmpA_C-like"/>
    <property type="match status" value="1"/>
</dbReference>
<evidence type="ECO:0000256" key="2">
    <source>
        <dbReference type="SAM" id="MobiDB-lite"/>
    </source>
</evidence>
<dbReference type="NCBIfam" id="NF038228">
    <property type="entry name" value="IcmH_DotU_IVB"/>
    <property type="match status" value="1"/>
</dbReference>
<evidence type="ECO:0000259" key="3">
    <source>
        <dbReference type="PROSITE" id="PS51123"/>
    </source>
</evidence>
<dbReference type="Gene3D" id="1.25.40.590">
    <property type="entry name" value="Type IV / VI secretion system, DotU"/>
    <property type="match status" value="1"/>
</dbReference>